<dbReference type="EMBL" id="HG994580">
    <property type="protein sequence ID" value="CAF2759158.1"/>
    <property type="molecule type" value="Genomic_DNA"/>
</dbReference>
<proteinExistence type="predicted"/>
<gene>
    <name evidence="2" type="ORF">LSAA_966</name>
</gene>
<dbReference type="Proteomes" id="UP000675881">
    <property type="component" value="Chromosome 1"/>
</dbReference>
<evidence type="ECO:0000313" key="3">
    <source>
        <dbReference type="Proteomes" id="UP000675881"/>
    </source>
</evidence>
<feature type="compositionally biased region" description="Basic and acidic residues" evidence="1">
    <location>
        <begin position="144"/>
        <end position="172"/>
    </location>
</feature>
<feature type="region of interest" description="Disordered" evidence="1">
    <location>
        <begin position="144"/>
        <end position="200"/>
    </location>
</feature>
<reference evidence="2" key="1">
    <citation type="submission" date="2021-02" db="EMBL/GenBank/DDBJ databases">
        <authorList>
            <person name="Bekaert M."/>
        </authorList>
    </citation>
    <scope>NUCLEOTIDE SEQUENCE</scope>
    <source>
        <strain evidence="2">IoA-00</strain>
    </source>
</reference>
<protein>
    <submittedName>
        <fullName evidence="2">(salmon louse) hypothetical protein</fullName>
    </submittedName>
</protein>
<dbReference type="AlphaFoldDB" id="A0A7R8CBH5"/>
<keyword evidence="3" id="KW-1185">Reference proteome</keyword>
<feature type="compositionally biased region" description="Basic and acidic residues" evidence="1">
    <location>
        <begin position="187"/>
        <end position="200"/>
    </location>
</feature>
<sequence>MHFYTMNTMSYSLEDIGGKVINLSSSITWRQLVFRSERLEVSRKNVSVRPLEALDPAEERSSAVKRNDSVHALGVNHGTKMILCYPNHIFRRSSTNLIGADQFNVFFNKTADETTTKTQVCSGNGSRVHPCNECREVCLKRKGNRTREKSNEGDSNHGKSNDICMENDKEDVSVENPDISGSSDIQGRPRDNKKLEDLKP</sequence>
<evidence type="ECO:0000313" key="2">
    <source>
        <dbReference type="EMBL" id="CAF2759158.1"/>
    </source>
</evidence>
<name>A0A7R8CBH5_LEPSM</name>
<evidence type="ECO:0000256" key="1">
    <source>
        <dbReference type="SAM" id="MobiDB-lite"/>
    </source>
</evidence>
<organism evidence="2 3">
    <name type="scientific">Lepeophtheirus salmonis</name>
    <name type="common">Salmon louse</name>
    <name type="synonym">Caligus salmonis</name>
    <dbReference type="NCBI Taxonomy" id="72036"/>
    <lineage>
        <taxon>Eukaryota</taxon>
        <taxon>Metazoa</taxon>
        <taxon>Ecdysozoa</taxon>
        <taxon>Arthropoda</taxon>
        <taxon>Crustacea</taxon>
        <taxon>Multicrustacea</taxon>
        <taxon>Hexanauplia</taxon>
        <taxon>Copepoda</taxon>
        <taxon>Siphonostomatoida</taxon>
        <taxon>Caligidae</taxon>
        <taxon>Lepeophtheirus</taxon>
    </lineage>
</organism>
<accession>A0A7R8CBH5</accession>